<dbReference type="RefSeq" id="WP_149520620.1">
    <property type="nucleotide sequence ID" value="NZ_VTOU01000001.1"/>
</dbReference>
<dbReference type="InterPro" id="IPR004045">
    <property type="entry name" value="Glutathione_S-Trfase_N"/>
</dbReference>
<dbReference type="PANTHER" id="PTHR43968">
    <property type="match status" value="1"/>
</dbReference>
<feature type="domain" description="GST N-terminal" evidence="1">
    <location>
        <begin position="2"/>
        <end position="81"/>
    </location>
</feature>
<evidence type="ECO:0000313" key="3">
    <source>
        <dbReference type="Proteomes" id="UP000322077"/>
    </source>
</evidence>
<dbReference type="InterPro" id="IPR036249">
    <property type="entry name" value="Thioredoxin-like_sf"/>
</dbReference>
<sequence>MAEPVLYSFRRCPYAMRARLALLVGETAFELREVKLSAKPAAMIAASPKGTVPVLVLPDGPVIDESIDIMRWALGRHDPEHWLDGDDTALIEANDGPFKHHLDRYKYPERHDSDPVAHRAAALGLLAALDDRLSRQPYLCGATRSLTDAALMPFVRQFAATDRAWFDGQPVPGVQRWLEAQLASPLFDRAMARHEVWRP</sequence>
<dbReference type="InterPro" id="IPR036282">
    <property type="entry name" value="Glutathione-S-Trfase_C_sf"/>
</dbReference>
<dbReference type="Proteomes" id="UP000322077">
    <property type="component" value="Unassembled WGS sequence"/>
</dbReference>
<accession>A0A5D9CAJ4</accession>
<dbReference type="PROSITE" id="PS50404">
    <property type="entry name" value="GST_NTER"/>
    <property type="match status" value="1"/>
</dbReference>
<dbReference type="InterPro" id="IPR050983">
    <property type="entry name" value="GST_Omega/HSP26"/>
</dbReference>
<dbReference type="Gene3D" id="1.20.1050.10">
    <property type="match status" value="1"/>
</dbReference>
<dbReference type="PANTHER" id="PTHR43968:SF6">
    <property type="entry name" value="GLUTATHIONE S-TRANSFERASE OMEGA"/>
    <property type="match status" value="1"/>
</dbReference>
<dbReference type="SUPFAM" id="SSF47616">
    <property type="entry name" value="GST C-terminal domain-like"/>
    <property type="match status" value="1"/>
</dbReference>
<dbReference type="Gene3D" id="3.40.30.10">
    <property type="entry name" value="Glutaredoxin"/>
    <property type="match status" value="1"/>
</dbReference>
<gene>
    <name evidence="2" type="ORF">FYJ91_02095</name>
</gene>
<dbReference type="EMBL" id="VTOU01000001">
    <property type="protein sequence ID" value="TZG28958.1"/>
    <property type="molecule type" value="Genomic_DNA"/>
</dbReference>
<keyword evidence="3" id="KW-1185">Reference proteome</keyword>
<dbReference type="GO" id="GO:0016740">
    <property type="term" value="F:transferase activity"/>
    <property type="evidence" value="ECO:0007669"/>
    <property type="project" value="UniProtKB-KW"/>
</dbReference>
<proteinExistence type="predicted"/>
<dbReference type="AlphaFoldDB" id="A0A5D9CAJ4"/>
<comment type="caution">
    <text evidence="2">The sequence shown here is derived from an EMBL/GenBank/DDBJ whole genome shotgun (WGS) entry which is preliminary data.</text>
</comment>
<protein>
    <submittedName>
        <fullName evidence="2">Glutathione S-transferase</fullName>
    </submittedName>
</protein>
<name>A0A5D9CAJ4_9SPHN</name>
<dbReference type="Pfam" id="PF13417">
    <property type="entry name" value="GST_N_3"/>
    <property type="match status" value="1"/>
</dbReference>
<dbReference type="SUPFAM" id="SSF52833">
    <property type="entry name" value="Thioredoxin-like"/>
    <property type="match status" value="1"/>
</dbReference>
<dbReference type="Pfam" id="PF13410">
    <property type="entry name" value="GST_C_2"/>
    <property type="match status" value="1"/>
</dbReference>
<reference evidence="2 3" key="1">
    <citation type="submission" date="2019-08" db="EMBL/GenBank/DDBJ databases">
        <authorList>
            <person name="Wang G."/>
            <person name="Xu Z."/>
        </authorList>
    </citation>
    <scope>NUCLEOTIDE SEQUENCE [LARGE SCALE GENOMIC DNA]</scope>
    <source>
        <strain evidence="2 3">ZX</strain>
    </source>
</reference>
<dbReference type="GO" id="GO:0005737">
    <property type="term" value="C:cytoplasm"/>
    <property type="evidence" value="ECO:0007669"/>
    <property type="project" value="TreeGrafter"/>
</dbReference>
<evidence type="ECO:0000313" key="2">
    <source>
        <dbReference type="EMBL" id="TZG28958.1"/>
    </source>
</evidence>
<dbReference type="CDD" id="cd03196">
    <property type="entry name" value="GST_C_5"/>
    <property type="match status" value="1"/>
</dbReference>
<organism evidence="2 3">
    <name type="scientific">Sphingomonas montanisoli</name>
    <dbReference type="NCBI Taxonomy" id="2606412"/>
    <lineage>
        <taxon>Bacteria</taxon>
        <taxon>Pseudomonadati</taxon>
        <taxon>Pseudomonadota</taxon>
        <taxon>Alphaproteobacteria</taxon>
        <taxon>Sphingomonadales</taxon>
        <taxon>Sphingomonadaceae</taxon>
        <taxon>Sphingomonas</taxon>
    </lineage>
</organism>
<keyword evidence="2" id="KW-0808">Transferase</keyword>
<evidence type="ECO:0000259" key="1">
    <source>
        <dbReference type="PROSITE" id="PS50404"/>
    </source>
</evidence>
<dbReference type="CDD" id="cd03060">
    <property type="entry name" value="GST_N_Omega_like"/>
    <property type="match status" value="1"/>
</dbReference>